<evidence type="ECO:0008006" key="4">
    <source>
        <dbReference type="Google" id="ProtNLM"/>
    </source>
</evidence>
<dbReference type="PANTHER" id="PTHR38699">
    <property type="entry name" value="CHROMOSOME 1, WHOLE GENOME SHOTGUN SEQUENCE"/>
    <property type="match status" value="1"/>
</dbReference>
<gene>
    <name evidence="2" type="ORF">FIBSPDRAFT_856409</name>
</gene>
<proteinExistence type="predicted"/>
<organism evidence="2 3">
    <name type="scientific">Athelia psychrophila</name>
    <dbReference type="NCBI Taxonomy" id="1759441"/>
    <lineage>
        <taxon>Eukaryota</taxon>
        <taxon>Fungi</taxon>
        <taxon>Dikarya</taxon>
        <taxon>Basidiomycota</taxon>
        <taxon>Agaricomycotina</taxon>
        <taxon>Agaricomycetes</taxon>
        <taxon>Agaricomycetidae</taxon>
        <taxon>Atheliales</taxon>
        <taxon>Atheliaceae</taxon>
        <taxon>Athelia</taxon>
    </lineage>
</organism>
<feature type="compositionally biased region" description="Basic and acidic residues" evidence="1">
    <location>
        <begin position="28"/>
        <end position="38"/>
    </location>
</feature>
<accession>A0A166NI45</accession>
<keyword evidence="3" id="KW-1185">Reference proteome</keyword>
<protein>
    <recommendedName>
        <fullName evidence="4">DUF1770-domain-containing protein</fullName>
    </recommendedName>
</protein>
<feature type="region of interest" description="Disordered" evidence="1">
    <location>
        <begin position="1"/>
        <end position="49"/>
    </location>
</feature>
<dbReference type="Proteomes" id="UP000076532">
    <property type="component" value="Unassembled WGS sequence"/>
</dbReference>
<sequence length="189" mass="21141">MSTFAYAHDPMTDDLSSELDSVQSSNHYHADPDEDLHPRHPHTAFSRSEAKPLRAVPDLRFEQSYMRSIKPYIHLEPRPEGHSAHAVKLDVMPVVDSERQIARLEWGQLIWVTTRDQVISPFLQGALWGVASQYVRPFLSLLGSRVRAAFPSPSRNSGQASEQGWWRAWTKGMGLTSPANGPATGQGAR</sequence>
<dbReference type="EMBL" id="KV417523">
    <property type="protein sequence ID" value="KZP25029.1"/>
    <property type="molecule type" value="Genomic_DNA"/>
</dbReference>
<name>A0A166NI45_9AGAM</name>
<dbReference type="PANTHER" id="PTHR38699:SF1">
    <property type="entry name" value="MITOPHAGY RECEPTOR ATG43"/>
    <property type="match status" value="1"/>
</dbReference>
<dbReference type="OrthoDB" id="10257284at2759"/>
<feature type="compositionally biased region" description="Polar residues" evidence="1">
    <location>
        <begin position="18"/>
        <end position="27"/>
    </location>
</feature>
<dbReference type="GO" id="GO:0140580">
    <property type="term" value="F:mitochondrion autophagosome adaptor activity"/>
    <property type="evidence" value="ECO:0007669"/>
    <property type="project" value="InterPro"/>
</dbReference>
<dbReference type="Pfam" id="PF08589">
    <property type="entry name" value="ATG43"/>
    <property type="match status" value="1"/>
</dbReference>
<dbReference type="GO" id="GO:0000423">
    <property type="term" value="P:mitophagy"/>
    <property type="evidence" value="ECO:0007669"/>
    <property type="project" value="InterPro"/>
</dbReference>
<dbReference type="InterPro" id="IPR013898">
    <property type="entry name" value="Atg43"/>
</dbReference>
<evidence type="ECO:0000256" key="1">
    <source>
        <dbReference type="SAM" id="MobiDB-lite"/>
    </source>
</evidence>
<reference evidence="2 3" key="1">
    <citation type="journal article" date="2016" name="Mol. Biol. Evol.">
        <title>Comparative Genomics of Early-Diverging Mushroom-Forming Fungi Provides Insights into the Origins of Lignocellulose Decay Capabilities.</title>
        <authorList>
            <person name="Nagy L.G."/>
            <person name="Riley R."/>
            <person name="Tritt A."/>
            <person name="Adam C."/>
            <person name="Daum C."/>
            <person name="Floudas D."/>
            <person name="Sun H."/>
            <person name="Yadav J.S."/>
            <person name="Pangilinan J."/>
            <person name="Larsson K.H."/>
            <person name="Matsuura K."/>
            <person name="Barry K."/>
            <person name="Labutti K."/>
            <person name="Kuo R."/>
            <person name="Ohm R.A."/>
            <person name="Bhattacharya S.S."/>
            <person name="Shirouzu T."/>
            <person name="Yoshinaga Y."/>
            <person name="Martin F.M."/>
            <person name="Grigoriev I.V."/>
            <person name="Hibbett D.S."/>
        </authorList>
    </citation>
    <scope>NUCLEOTIDE SEQUENCE [LARGE SCALE GENOMIC DNA]</scope>
    <source>
        <strain evidence="2 3">CBS 109695</strain>
    </source>
</reference>
<evidence type="ECO:0000313" key="2">
    <source>
        <dbReference type="EMBL" id="KZP25029.1"/>
    </source>
</evidence>
<evidence type="ECO:0000313" key="3">
    <source>
        <dbReference type="Proteomes" id="UP000076532"/>
    </source>
</evidence>
<dbReference type="STRING" id="436010.A0A166NI45"/>
<dbReference type="AlphaFoldDB" id="A0A166NI45"/>